<dbReference type="OrthoDB" id="1079392at2"/>
<protein>
    <recommendedName>
        <fullName evidence="3">DUF1896 domain-containing protein</fullName>
    </recommendedName>
</protein>
<gene>
    <name evidence="1" type="ORF">HMPREF9447_04047</name>
</gene>
<dbReference type="HOGENOM" id="CLU_116247_0_0_10"/>
<dbReference type="EMBL" id="ADLF01000018">
    <property type="protein sequence ID" value="EKU88729.1"/>
    <property type="molecule type" value="Genomic_DNA"/>
</dbReference>
<proteinExistence type="predicted"/>
<dbReference type="AlphaFoldDB" id="K9DUX9"/>
<organism evidence="1 2">
    <name type="scientific">Bacteroides oleiciplenus YIT 12058</name>
    <dbReference type="NCBI Taxonomy" id="742727"/>
    <lineage>
        <taxon>Bacteria</taxon>
        <taxon>Pseudomonadati</taxon>
        <taxon>Bacteroidota</taxon>
        <taxon>Bacteroidia</taxon>
        <taxon>Bacteroidales</taxon>
        <taxon>Bacteroidaceae</taxon>
        <taxon>Bacteroides</taxon>
    </lineage>
</organism>
<name>K9DUX9_9BACE</name>
<dbReference type="STRING" id="742727.HMPREF9447_04047"/>
<dbReference type="RefSeq" id="WP_009131567.1">
    <property type="nucleotide sequence ID" value="NZ_JH992944.1"/>
</dbReference>
<sequence>MNVKDKPTELSYYGLYLLNYLKESHPDKAEDAGFVAQRADDAAGVYEQSRREGYPPEGAHELAMASLLKDLHFSKYDTLRDVLATEFEGEISEADIPAAVDKLLPLLDNVFSIYSLTDEFAQSSGYDLLYTELTGVVALYLEEYGI</sequence>
<dbReference type="SUPFAM" id="SSF140753">
    <property type="entry name" value="PG0816-like"/>
    <property type="match status" value="1"/>
</dbReference>
<accession>K9DUX9</accession>
<keyword evidence="2" id="KW-1185">Reference proteome</keyword>
<comment type="caution">
    <text evidence="1">The sequence shown here is derived from an EMBL/GenBank/DDBJ whole genome shotgun (WGS) entry which is preliminary data.</text>
</comment>
<reference evidence="1 2" key="1">
    <citation type="submission" date="2012-09" db="EMBL/GenBank/DDBJ databases">
        <title>The Genome Sequence of Bacteroides oleiciplenus YIT 12058.</title>
        <authorList>
            <consortium name="The Broad Institute Genome Sequencing Platform"/>
            <person name="Earl A."/>
            <person name="Ward D."/>
            <person name="Feldgarden M."/>
            <person name="Gevers D."/>
            <person name="Morotomi M."/>
            <person name="Walker B."/>
            <person name="Young S.K."/>
            <person name="Zeng Q."/>
            <person name="Gargeya S."/>
            <person name="Fitzgerald M."/>
            <person name="Haas B."/>
            <person name="Abouelleil A."/>
            <person name="Alvarado L."/>
            <person name="Arachchi H.M."/>
            <person name="Berlin A.M."/>
            <person name="Chapman S.B."/>
            <person name="Goldberg J."/>
            <person name="Griggs A."/>
            <person name="Gujja S."/>
            <person name="Hansen M."/>
            <person name="Howarth C."/>
            <person name="Imamovic A."/>
            <person name="Larimer J."/>
            <person name="McCowen C."/>
            <person name="Montmayeur A."/>
            <person name="Murphy C."/>
            <person name="Neiman D."/>
            <person name="Pearson M."/>
            <person name="Priest M."/>
            <person name="Roberts A."/>
            <person name="Saif S."/>
            <person name="Shea T."/>
            <person name="Sisk P."/>
            <person name="Sykes S."/>
            <person name="Wortman J."/>
            <person name="Nusbaum C."/>
            <person name="Birren B."/>
        </authorList>
    </citation>
    <scope>NUCLEOTIDE SEQUENCE [LARGE SCALE GENOMIC DNA]</scope>
    <source>
        <strain evidence="1 2">YIT 12058</strain>
    </source>
</reference>
<dbReference type="InterPro" id="IPR015082">
    <property type="entry name" value="DUF1896"/>
</dbReference>
<evidence type="ECO:0000313" key="1">
    <source>
        <dbReference type="EMBL" id="EKU88729.1"/>
    </source>
</evidence>
<evidence type="ECO:0000313" key="2">
    <source>
        <dbReference type="Proteomes" id="UP000009872"/>
    </source>
</evidence>
<dbReference type="PATRIC" id="fig|742727.4.peg.4130"/>
<dbReference type="Gene3D" id="1.10.8.330">
    <property type="entry name" value="PG0816-like"/>
    <property type="match status" value="1"/>
</dbReference>
<dbReference type="Proteomes" id="UP000009872">
    <property type="component" value="Unassembled WGS sequence"/>
</dbReference>
<evidence type="ECO:0008006" key="3">
    <source>
        <dbReference type="Google" id="ProtNLM"/>
    </source>
</evidence>
<dbReference type="Gene3D" id="1.10.8.340">
    <property type="entry name" value="PG0816-like"/>
    <property type="match status" value="1"/>
</dbReference>
<dbReference type="eggNOG" id="ENOG5033XJM">
    <property type="taxonomic scope" value="Bacteria"/>
</dbReference>
<dbReference type="Pfam" id="PF08989">
    <property type="entry name" value="DUF1896"/>
    <property type="match status" value="1"/>
</dbReference>
<dbReference type="InterPro" id="IPR036297">
    <property type="entry name" value="PG0816-like_sf"/>
</dbReference>